<evidence type="ECO:0000313" key="1">
    <source>
        <dbReference type="EMBL" id="KAI0059692.1"/>
    </source>
</evidence>
<reference evidence="1" key="2">
    <citation type="journal article" date="2022" name="New Phytol.">
        <title>Evolutionary transition to the ectomycorrhizal habit in the genomes of a hyperdiverse lineage of mushroom-forming fungi.</title>
        <authorList>
            <person name="Looney B."/>
            <person name="Miyauchi S."/>
            <person name="Morin E."/>
            <person name="Drula E."/>
            <person name="Courty P.E."/>
            <person name="Kohler A."/>
            <person name="Kuo A."/>
            <person name="LaButti K."/>
            <person name="Pangilinan J."/>
            <person name="Lipzen A."/>
            <person name="Riley R."/>
            <person name="Andreopoulos W."/>
            <person name="He G."/>
            <person name="Johnson J."/>
            <person name="Nolan M."/>
            <person name="Tritt A."/>
            <person name="Barry K.W."/>
            <person name="Grigoriev I.V."/>
            <person name="Nagy L.G."/>
            <person name="Hibbett D."/>
            <person name="Henrissat B."/>
            <person name="Matheny P.B."/>
            <person name="Labbe J."/>
            <person name="Martin F.M."/>
        </authorList>
    </citation>
    <scope>NUCLEOTIDE SEQUENCE</scope>
    <source>
        <strain evidence="1">HHB10654</strain>
    </source>
</reference>
<dbReference type="EMBL" id="MU277224">
    <property type="protein sequence ID" value="KAI0059692.1"/>
    <property type="molecule type" value="Genomic_DNA"/>
</dbReference>
<dbReference type="Proteomes" id="UP000814140">
    <property type="component" value="Unassembled WGS sequence"/>
</dbReference>
<name>A0ACB8SU37_9AGAM</name>
<comment type="caution">
    <text evidence="1">The sequence shown here is derived from an EMBL/GenBank/DDBJ whole genome shotgun (WGS) entry which is preliminary data.</text>
</comment>
<accession>A0ACB8SU37</accession>
<gene>
    <name evidence="1" type="ORF">BV25DRAFT_1042429</name>
</gene>
<sequence>MIHLFSSLHSVLCHRVRAAVAVCQAPSRGTVSINHKPTLDWRHLAFFLRQVRRNSGCAACKRPRNPERAHMARFVEHTCPEERMALERSE</sequence>
<reference evidence="1" key="1">
    <citation type="submission" date="2021-03" db="EMBL/GenBank/DDBJ databases">
        <authorList>
            <consortium name="DOE Joint Genome Institute"/>
            <person name="Ahrendt S."/>
            <person name="Looney B.P."/>
            <person name="Miyauchi S."/>
            <person name="Morin E."/>
            <person name="Drula E."/>
            <person name="Courty P.E."/>
            <person name="Chicoki N."/>
            <person name="Fauchery L."/>
            <person name="Kohler A."/>
            <person name="Kuo A."/>
            <person name="Labutti K."/>
            <person name="Pangilinan J."/>
            <person name="Lipzen A."/>
            <person name="Riley R."/>
            <person name="Andreopoulos W."/>
            <person name="He G."/>
            <person name="Johnson J."/>
            <person name="Barry K.W."/>
            <person name="Grigoriev I.V."/>
            <person name="Nagy L."/>
            <person name="Hibbett D."/>
            <person name="Henrissat B."/>
            <person name="Matheny P.B."/>
            <person name="Labbe J."/>
            <person name="Martin F."/>
        </authorList>
    </citation>
    <scope>NUCLEOTIDE SEQUENCE</scope>
    <source>
        <strain evidence="1">HHB10654</strain>
    </source>
</reference>
<keyword evidence="2" id="KW-1185">Reference proteome</keyword>
<proteinExistence type="predicted"/>
<evidence type="ECO:0000313" key="2">
    <source>
        <dbReference type="Proteomes" id="UP000814140"/>
    </source>
</evidence>
<organism evidence="1 2">
    <name type="scientific">Artomyces pyxidatus</name>
    <dbReference type="NCBI Taxonomy" id="48021"/>
    <lineage>
        <taxon>Eukaryota</taxon>
        <taxon>Fungi</taxon>
        <taxon>Dikarya</taxon>
        <taxon>Basidiomycota</taxon>
        <taxon>Agaricomycotina</taxon>
        <taxon>Agaricomycetes</taxon>
        <taxon>Russulales</taxon>
        <taxon>Auriscalpiaceae</taxon>
        <taxon>Artomyces</taxon>
    </lineage>
</organism>
<protein>
    <submittedName>
        <fullName evidence="1">Uncharacterized protein</fullName>
    </submittedName>
</protein>